<accession>A0A6V7Y4G2</accession>
<organism evidence="2 3">
    <name type="scientific">Meloidogyne enterolobii</name>
    <name type="common">Root-knot nematode worm</name>
    <name type="synonym">Meloidogyne mayaguensis</name>
    <dbReference type="NCBI Taxonomy" id="390850"/>
    <lineage>
        <taxon>Eukaryota</taxon>
        <taxon>Metazoa</taxon>
        <taxon>Ecdysozoa</taxon>
        <taxon>Nematoda</taxon>
        <taxon>Chromadorea</taxon>
        <taxon>Rhabditida</taxon>
        <taxon>Tylenchina</taxon>
        <taxon>Tylenchomorpha</taxon>
        <taxon>Tylenchoidea</taxon>
        <taxon>Meloidogynidae</taxon>
        <taxon>Meloidogyninae</taxon>
        <taxon>Meloidogyne</taxon>
    </lineage>
</organism>
<name>A0A6V7Y4G2_MELEN</name>
<gene>
    <name evidence="2" type="ORF">MENT_LOCUS60325</name>
</gene>
<evidence type="ECO:0000313" key="2">
    <source>
        <dbReference type="EMBL" id="CAD2206448.1"/>
    </source>
</evidence>
<evidence type="ECO:0000313" key="3">
    <source>
        <dbReference type="Proteomes" id="UP000580250"/>
    </source>
</evidence>
<evidence type="ECO:0000256" key="1">
    <source>
        <dbReference type="SAM" id="MobiDB-lite"/>
    </source>
</evidence>
<proteinExistence type="predicted"/>
<feature type="region of interest" description="Disordered" evidence="1">
    <location>
        <begin position="1"/>
        <end position="79"/>
    </location>
</feature>
<dbReference type="AlphaFoldDB" id="A0A6V7Y4G2"/>
<dbReference type="Proteomes" id="UP000580250">
    <property type="component" value="Unassembled WGS sequence"/>
</dbReference>
<dbReference type="EMBL" id="CAJEWN010003085">
    <property type="protein sequence ID" value="CAD2206448.1"/>
    <property type="molecule type" value="Genomic_DNA"/>
</dbReference>
<feature type="compositionally biased region" description="Acidic residues" evidence="1">
    <location>
        <begin position="36"/>
        <end position="47"/>
    </location>
</feature>
<comment type="caution">
    <text evidence="2">The sequence shown here is derived from an EMBL/GenBank/DDBJ whole genome shotgun (WGS) entry which is preliminary data.</text>
</comment>
<reference evidence="2 3" key="1">
    <citation type="submission" date="2020-08" db="EMBL/GenBank/DDBJ databases">
        <authorList>
            <person name="Koutsovoulos G."/>
            <person name="Danchin GJ E."/>
        </authorList>
    </citation>
    <scope>NUCLEOTIDE SEQUENCE [LARGE SCALE GENOMIC DNA]</scope>
</reference>
<feature type="compositionally biased region" description="Basic and acidic residues" evidence="1">
    <location>
        <begin position="61"/>
        <end position="79"/>
    </location>
</feature>
<protein>
    <submittedName>
        <fullName evidence="2">Uncharacterized protein</fullName>
    </submittedName>
</protein>
<sequence length="327" mass="37377">MPPKSTPAPQKVIKGGKGIKLSDNAFSEESEHSDFSESEVTIEYESDNSEHLHASINDNKSPSKEKEIAQKEKSTSKSIEKEIIKRSCTNCKNKGFSPETYNSHISSNKNCPCKSLQIPEIVSSRPDLNDNSNKEKTVEEIDQKIEKFFTESEQFKISDKEKELRKIQEKEKEVGIKVVNSILMKRTEDDVKEKMILPKIPKRKLPISEEIFYNSPVQIIVPKKVEEKAYTVLKSKREKLVSECKTQSSNSDSRGSHSREAGYLLRIRALTSDCLSLIPRDGCRTVEKRAEFWTKLELINEAIQQTIRHANEWDIQHASQFQSCSNI</sequence>